<keyword evidence="4" id="KW-0564">Palmitate</keyword>
<dbReference type="InterPro" id="IPR015943">
    <property type="entry name" value="WD40/YVTN_repeat-like_dom_sf"/>
</dbReference>
<dbReference type="RefSeq" id="WP_008081200.1">
    <property type="nucleotide sequence ID" value="NZ_AEVT01000117.1"/>
</dbReference>
<dbReference type="AlphaFoldDB" id="E8MCT6"/>
<dbReference type="SUPFAM" id="SSF50998">
    <property type="entry name" value="Quinoprotein alcohol dehydrogenase-like"/>
    <property type="match status" value="1"/>
</dbReference>
<comment type="function">
    <text evidence="4">Part of the outer membrane protein assembly complex, which is involved in assembly and insertion of beta-barrel proteins into the outer membrane.</text>
</comment>
<feature type="signal peptide" evidence="5">
    <location>
        <begin position="1"/>
        <end position="22"/>
    </location>
</feature>
<keyword evidence="1 4" id="KW-0732">Signal</keyword>
<dbReference type="eggNOG" id="COG1520">
    <property type="taxonomic scope" value="Bacteria"/>
</dbReference>
<dbReference type="NCBIfam" id="TIGR03300">
    <property type="entry name" value="assembly_YfgL"/>
    <property type="match status" value="1"/>
</dbReference>
<dbReference type="InterPro" id="IPR017687">
    <property type="entry name" value="BamB"/>
</dbReference>
<comment type="similarity">
    <text evidence="4">Belongs to the BamB family.</text>
</comment>
<evidence type="ECO:0000256" key="5">
    <source>
        <dbReference type="SAM" id="SignalP"/>
    </source>
</evidence>
<sequence>MKEMLKKALTAAVLTGILAGCASEEDTIVMAPVPQVASEFTPQSVWSASVGDGVDSYYSKLSPAYAYDKVFVASRDGDVKALDPETGKTIWQQAIESDDVSPRLSGGITAAYSQLFIGSENGEVVALNEETGDLNWRVEVDGEVLAAPATDSNLVIVHTNKGTLIALDQQDGSQKWAISTEVPNLTLRGNSAPVTVSGGVFWGTANGRLAAAIAERGQLIWQQPIGLPQGATEIDRLVDVDASPLVLGSTLYIIGYNGQLTAIDLRTGKPAWKRNYSSATDIASDGSRLFIVTDKDHLAAFDARSGTELWKNEQLEHRLLTAPAVVNGYIVVGDSEGFLYWIDRNSGEFVSKQEVSSSGFAVPPVVIPDGYVITTRNGDVKKLTINE</sequence>
<dbReference type="OrthoDB" id="5173551at2"/>
<name>E8MCT6_PHOS4</name>
<dbReference type="PANTHER" id="PTHR34512">
    <property type="entry name" value="CELL SURFACE PROTEIN"/>
    <property type="match status" value="1"/>
</dbReference>
<dbReference type="SMART" id="SM00564">
    <property type="entry name" value="PQQ"/>
    <property type="match status" value="7"/>
</dbReference>
<dbReference type="GeneID" id="95571351"/>
<protein>
    <recommendedName>
        <fullName evidence="4">Outer membrane protein assembly factor BamB</fullName>
    </recommendedName>
</protein>
<evidence type="ECO:0000256" key="2">
    <source>
        <dbReference type="ARBA" id="ARBA00023136"/>
    </source>
</evidence>
<dbReference type="PROSITE" id="PS51257">
    <property type="entry name" value="PROKAR_LIPOPROTEIN"/>
    <property type="match status" value="1"/>
</dbReference>
<dbReference type="GO" id="GO:0051205">
    <property type="term" value="P:protein insertion into membrane"/>
    <property type="evidence" value="ECO:0007669"/>
    <property type="project" value="UniProtKB-UniRule"/>
</dbReference>
<organism evidence="7 8">
    <name type="scientific">Vibrio sinaloensis DSM 21326</name>
    <dbReference type="NCBI Taxonomy" id="945550"/>
    <lineage>
        <taxon>Bacteria</taxon>
        <taxon>Pseudomonadati</taxon>
        <taxon>Pseudomonadota</taxon>
        <taxon>Gammaproteobacteria</taxon>
        <taxon>Vibrionales</taxon>
        <taxon>Vibrionaceae</taxon>
        <taxon>Vibrio</taxon>
        <taxon>Vibrio oreintalis group</taxon>
    </lineage>
</organism>
<dbReference type="GO" id="GO:0043165">
    <property type="term" value="P:Gram-negative-bacterium-type cell outer membrane assembly"/>
    <property type="evidence" value="ECO:0007669"/>
    <property type="project" value="UniProtKB-UniRule"/>
</dbReference>
<evidence type="ECO:0000313" key="7">
    <source>
        <dbReference type="EMBL" id="EGA68112.1"/>
    </source>
</evidence>
<evidence type="ECO:0000256" key="3">
    <source>
        <dbReference type="ARBA" id="ARBA00023237"/>
    </source>
</evidence>
<dbReference type="Gene3D" id="2.130.10.10">
    <property type="entry name" value="YVTN repeat-like/Quinoprotein amine dehydrogenase"/>
    <property type="match status" value="1"/>
</dbReference>
<dbReference type="GO" id="GO:0009279">
    <property type="term" value="C:cell outer membrane"/>
    <property type="evidence" value="ECO:0007669"/>
    <property type="project" value="UniProtKB-SubCell"/>
</dbReference>
<dbReference type="Proteomes" id="UP000006228">
    <property type="component" value="Unassembled WGS sequence"/>
</dbReference>
<comment type="subcellular location">
    <subcellularLocation>
        <location evidence="4">Cell outer membrane</location>
        <topology evidence="4">Lipid-anchor</topology>
    </subcellularLocation>
</comment>
<keyword evidence="3 4" id="KW-0998">Cell outer membrane</keyword>
<dbReference type="InterPro" id="IPR011047">
    <property type="entry name" value="Quinoprotein_ADH-like_sf"/>
</dbReference>
<dbReference type="InterPro" id="IPR002372">
    <property type="entry name" value="PQQ_rpt_dom"/>
</dbReference>
<dbReference type="HAMAP" id="MF_00923">
    <property type="entry name" value="OM_assembly_BamB"/>
    <property type="match status" value="1"/>
</dbReference>
<reference evidence="7 8" key="1">
    <citation type="journal article" date="2012" name="Int. J. Syst. Evol. Microbiol.">
        <title>Vibrio caribbeanicus sp. nov., isolated from the marine sponge Scleritoderma cyanea.</title>
        <authorList>
            <person name="Hoffmann M."/>
            <person name="Monday S.R."/>
            <person name="Allard M.W."/>
            <person name="Strain E.A."/>
            <person name="Whittaker P."/>
            <person name="Naum M."/>
            <person name="McCarthy P.J."/>
            <person name="Lopez J.V."/>
            <person name="Fischer M."/>
            <person name="Brown E.W."/>
        </authorList>
    </citation>
    <scope>NUCLEOTIDE SEQUENCE [LARGE SCALE GENOMIC DNA]</scope>
    <source>
        <strain evidence="8">DSMZ 21326</strain>
    </source>
</reference>
<dbReference type="NCBIfam" id="NF008351">
    <property type="entry name" value="PRK11138.1"/>
    <property type="match status" value="1"/>
</dbReference>
<evidence type="ECO:0000313" key="8">
    <source>
        <dbReference type="Proteomes" id="UP000006228"/>
    </source>
</evidence>
<evidence type="ECO:0000256" key="1">
    <source>
        <dbReference type="ARBA" id="ARBA00022729"/>
    </source>
</evidence>
<dbReference type="Pfam" id="PF13360">
    <property type="entry name" value="PQQ_2"/>
    <property type="match status" value="1"/>
</dbReference>
<feature type="chain" id="PRO_5009011190" description="Outer membrane protein assembly factor BamB" evidence="5">
    <location>
        <begin position="23"/>
        <end position="387"/>
    </location>
</feature>
<keyword evidence="4" id="KW-0449">Lipoprotein</keyword>
<evidence type="ECO:0000259" key="6">
    <source>
        <dbReference type="Pfam" id="PF13360"/>
    </source>
</evidence>
<proteinExistence type="inferred from homology"/>
<evidence type="ECO:0000256" key="4">
    <source>
        <dbReference type="HAMAP-Rule" id="MF_00923"/>
    </source>
</evidence>
<keyword evidence="2 4" id="KW-0472">Membrane</keyword>
<dbReference type="EMBL" id="AEVT01000117">
    <property type="protein sequence ID" value="EGA68112.1"/>
    <property type="molecule type" value="Genomic_DNA"/>
</dbReference>
<comment type="subunit">
    <text evidence="4">Part of the Bam complex.</text>
</comment>
<dbReference type="InterPro" id="IPR018391">
    <property type="entry name" value="PQQ_b-propeller_rpt"/>
</dbReference>
<comment type="caution">
    <text evidence="7">The sequence shown here is derived from an EMBL/GenBank/DDBJ whole genome shotgun (WGS) entry which is preliminary data.</text>
</comment>
<gene>
    <name evidence="4" type="primary">bamB</name>
    <name evidence="7" type="ORF">VISI1226_15266</name>
</gene>
<accession>E8MCT6</accession>
<feature type="domain" description="Pyrrolo-quinoline quinone repeat" evidence="6">
    <location>
        <begin position="75"/>
        <end position="312"/>
    </location>
</feature>
<dbReference type="PANTHER" id="PTHR34512:SF30">
    <property type="entry name" value="OUTER MEMBRANE PROTEIN ASSEMBLY FACTOR BAMB"/>
    <property type="match status" value="1"/>
</dbReference>